<protein>
    <recommendedName>
        <fullName evidence="3">Regulator of amino acid metabolism, contains ACT domain protein</fullName>
    </recommendedName>
</protein>
<name>A0A1G9AXJ3_9EURY</name>
<dbReference type="OrthoDB" id="30884at2157"/>
<dbReference type="Proteomes" id="UP000326500">
    <property type="component" value="Unassembled WGS sequence"/>
</dbReference>
<evidence type="ECO:0000313" key="1">
    <source>
        <dbReference type="EMBL" id="SDK31908.1"/>
    </source>
</evidence>
<evidence type="ECO:0008006" key="3">
    <source>
        <dbReference type="Google" id="ProtNLM"/>
    </source>
</evidence>
<organism evidence="1 2">
    <name type="scientific">Methanoculleus thermophilus</name>
    <dbReference type="NCBI Taxonomy" id="2200"/>
    <lineage>
        <taxon>Archaea</taxon>
        <taxon>Methanobacteriati</taxon>
        <taxon>Methanobacteriota</taxon>
        <taxon>Stenosarchaea group</taxon>
        <taxon>Methanomicrobia</taxon>
        <taxon>Methanomicrobiales</taxon>
        <taxon>Methanomicrobiaceae</taxon>
        <taxon>Methanoculleus</taxon>
    </lineage>
</organism>
<sequence>MWADISREFADSPSQSRVVRFLLENGFGINEEGRIACNGIEIPATHIGRAIDTDRRVVDATARRILENPELREVFLRMRAAPDLSRVAEALGLSVITLYPKDAQQKGIVGAAVKVLVDHDLSIRQIFVTDPYLAEEPKLVMIVDEARVPASVYEELRALPQVDRLVI</sequence>
<keyword evidence="2" id="KW-1185">Reference proteome</keyword>
<gene>
    <name evidence="1" type="ORF">SAMN04488571_10781</name>
</gene>
<dbReference type="EMBL" id="FNFT01000007">
    <property type="protein sequence ID" value="SDK31908.1"/>
    <property type="molecule type" value="Genomic_DNA"/>
</dbReference>
<dbReference type="InterPro" id="IPR014424">
    <property type="entry name" value="UCP004897_ACT"/>
</dbReference>
<accession>A0A1G9AXJ3</accession>
<dbReference type="AlphaFoldDB" id="A0A1G9AXJ3"/>
<dbReference type="PIRSF" id="PIRSF004897">
    <property type="entry name" value="UCP004897_ACT"/>
    <property type="match status" value="1"/>
</dbReference>
<dbReference type="RefSeq" id="WP_066958487.1">
    <property type="nucleotide sequence ID" value="NZ_BCNX01000010.1"/>
</dbReference>
<reference evidence="1 2" key="1">
    <citation type="submission" date="2016-10" db="EMBL/GenBank/DDBJ databases">
        <authorList>
            <person name="Varghese N."/>
            <person name="Submissions S."/>
        </authorList>
    </citation>
    <scope>NUCLEOTIDE SEQUENCE [LARGE SCALE GENOMIC DNA]</scope>
    <source>
        <strain evidence="1 2">DSM 2373</strain>
    </source>
</reference>
<proteinExistence type="predicted"/>
<dbReference type="STRING" id="2200.GCA_001571405_02007"/>
<evidence type="ECO:0000313" key="2">
    <source>
        <dbReference type="Proteomes" id="UP000326500"/>
    </source>
</evidence>